<reference evidence="5" key="1">
    <citation type="submission" date="2016-10" db="EMBL/GenBank/DDBJ databases">
        <authorList>
            <person name="Varghese N."/>
            <person name="Submissions S."/>
        </authorList>
    </citation>
    <scope>NUCLEOTIDE SEQUENCE [LARGE SCALE GENOMIC DNA]</scope>
    <source>
        <strain evidence="5">DSM 22951</strain>
    </source>
</reference>
<dbReference type="Pfam" id="PF00890">
    <property type="entry name" value="FAD_binding_2"/>
    <property type="match status" value="1"/>
</dbReference>
<dbReference type="Gene3D" id="3.50.50.60">
    <property type="entry name" value="FAD/NAD(P)-binding domain"/>
    <property type="match status" value="1"/>
</dbReference>
<dbReference type="EMBL" id="UESZ01000001">
    <property type="protein sequence ID" value="SSA35998.1"/>
    <property type="molecule type" value="Genomic_DNA"/>
</dbReference>
<evidence type="ECO:0000313" key="4">
    <source>
        <dbReference type="EMBL" id="SSA35998.1"/>
    </source>
</evidence>
<dbReference type="OrthoDB" id="178899at2"/>
<dbReference type="GO" id="GO:0016491">
    <property type="term" value="F:oxidoreductase activity"/>
    <property type="evidence" value="ECO:0007669"/>
    <property type="project" value="UniProtKB-KW"/>
</dbReference>
<accession>A0A2Y8ZXI4</accession>
<sequence length="378" mass="41518">MIHDAVVVGAGSAGLSCAHTLQEGGADYALVSENLGGRICYSQKEGVNFGAYFVMANYHHAEKLVTRRTWINPLSCRFHDGNGHSFATLSGHTFLRQPGLAVFAAVMTRFIRHYDRFKKNCEFMSQREAMAVDPYIAELFAQPAAEFIAEHHLGKVAEDYVSKFSYACTGVDLDSITALDFLNVCQGLVVPIHRFEFDEVVEAARLGEHFHRGTVVTHSLDAGVHTVTLADGSTLQARNVVFATPAAVTAKFLDLGELRQTCQLYVEHVSGTLKPGLDTEEMNLFPPTSPVIFTARQDDGSYLVYSREPKIDLPALFADFEVIGRKAWDKAMYVTGRAYVEQQYGDSTYVAGDHNGLGLEPAAISGVYAAHQILKKKA</sequence>
<evidence type="ECO:0000259" key="3">
    <source>
        <dbReference type="Pfam" id="PF00890"/>
    </source>
</evidence>
<dbReference type="Proteomes" id="UP000250028">
    <property type="component" value="Unassembled WGS sequence"/>
</dbReference>
<dbReference type="InterPro" id="IPR036188">
    <property type="entry name" value="FAD/NAD-bd_sf"/>
</dbReference>
<protein>
    <submittedName>
        <fullName evidence="4">Glycine/D-amino acid oxidase</fullName>
    </submittedName>
</protein>
<keyword evidence="1" id="KW-0285">Flavoprotein</keyword>
<name>A0A2Y8ZXI4_9MICO</name>
<evidence type="ECO:0000256" key="1">
    <source>
        <dbReference type="ARBA" id="ARBA00022630"/>
    </source>
</evidence>
<keyword evidence="5" id="KW-1185">Reference proteome</keyword>
<feature type="domain" description="FAD-dependent oxidoreductase 2 FAD-binding" evidence="3">
    <location>
        <begin position="4"/>
        <end position="33"/>
    </location>
</feature>
<proteinExistence type="predicted"/>
<dbReference type="AlphaFoldDB" id="A0A2Y8ZXI4"/>
<dbReference type="RefSeq" id="WP_109687637.1">
    <property type="nucleotide sequence ID" value="NZ_QGDN01000001.1"/>
</dbReference>
<gene>
    <name evidence="4" type="ORF">SAMN04489750_3377</name>
</gene>
<keyword evidence="2" id="KW-0560">Oxidoreductase</keyword>
<organism evidence="4 5">
    <name type="scientific">Branchiibius hedensis</name>
    <dbReference type="NCBI Taxonomy" id="672460"/>
    <lineage>
        <taxon>Bacteria</taxon>
        <taxon>Bacillati</taxon>
        <taxon>Actinomycetota</taxon>
        <taxon>Actinomycetes</taxon>
        <taxon>Micrococcales</taxon>
        <taxon>Dermacoccaceae</taxon>
        <taxon>Branchiibius</taxon>
    </lineage>
</organism>
<evidence type="ECO:0000256" key="2">
    <source>
        <dbReference type="ARBA" id="ARBA00023002"/>
    </source>
</evidence>
<evidence type="ECO:0000313" key="5">
    <source>
        <dbReference type="Proteomes" id="UP000250028"/>
    </source>
</evidence>
<dbReference type="SUPFAM" id="SSF51905">
    <property type="entry name" value="FAD/NAD(P)-binding domain"/>
    <property type="match status" value="1"/>
</dbReference>
<dbReference type="InterPro" id="IPR003953">
    <property type="entry name" value="FAD-dep_OxRdtase_2_FAD-bd"/>
</dbReference>